<organism evidence="1 2">
    <name type="scientific">Hypoxylon rubiginosum</name>
    <dbReference type="NCBI Taxonomy" id="110542"/>
    <lineage>
        <taxon>Eukaryota</taxon>
        <taxon>Fungi</taxon>
        <taxon>Dikarya</taxon>
        <taxon>Ascomycota</taxon>
        <taxon>Pezizomycotina</taxon>
        <taxon>Sordariomycetes</taxon>
        <taxon>Xylariomycetidae</taxon>
        <taxon>Xylariales</taxon>
        <taxon>Hypoxylaceae</taxon>
        <taxon>Hypoxylon</taxon>
    </lineage>
</organism>
<proteinExistence type="predicted"/>
<dbReference type="EMBL" id="MU393460">
    <property type="protein sequence ID" value="KAI4866305.1"/>
    <property type="molecule type" value="Genomic_DNA"/>
</dbReference>
<sequence length="593" mass="67001">MSESPSSFVERSRLERRAELTRLARDHQTDIGIILGLSWLFNGTQTHVDYIGGLDTSKIPTRLAKLVRSVPWDVRRSNAELATKEKSVLPSLKDALVEAAPVDIYQEESAEERRKGRRSNYRDFAGILAQIDTTVIASFALDILQARHEKVHNYSLPPLPFPSVSGPSFGSAHVFYSIEFYDGTKWIIKIPANGTPDIWDKLGAETMRIEALTLNLLKTETSVPVPEIIDADSSPHNELHVPYLIMELVEGQTLDRVWFGEHGEDEKKIKERRTKVLNGLARAMLQLGRYEFERGGAPMFDGEGYLVDVGPLRELDVQAMVDRWLDNEDCEKGPLYTSIGPFRDAAEMHTGLLDLYPCDVEPCVGVDRLLRLLIDLIREPSGLGRRGGKDKKKKGFVLTHPNLSMRDIIVSEDGTLKGIVGWDGVRAAPKSVGNEALPRWLVRDFNPFVWHWRPPAEFWRRKNGAGEEAPEGFNRFEDAPWVLRELRDEYANIMRDLKREKGLHTDAEEEVDVTKQSLVALSLDAAARDPRCKSAVLRRILDKCSRASEEFDFGSIVESLEDGGQLDGYKRKCLEKNLTELIDRGYVRGAVVW</sequence>
<evidence type="ECO:0000313" key="1">
    <source>
        <dbReference type="EMBL" id="KAI4866305.1"/>
    </source>
</evidence>
<gene>
    <name evidence="1" type="ORF">F4820DRAFT_417173</name>
</gene>
<keyword evidence="2" id="KW-1185">Reference proteome</keyword>
<comment type="caution">
    <text evidence="1">The sequence shown here is derived from an EMBL/GenBank/DDBJ whole genome shotgun (WGS) entry which is preliminary data.</text>
</comment>
<evidence type="ECO:0000313" key="2">
    <source>
        <dbReference type="Proteomes" id="UP001497700"/>
    </source>
</evidence>
<name>A0ACB9Z3K1_9PEZI</name>
<reference evidence="1 2" key="1">
    <citation type="journal article" date="2022" name="New Phytol.">
        <title>Ecological generalism drives hyperdiversity of secondary metabolite gene clusters in xylarialean endophytes.</title>
        <authorList>
            <person name="Franco M.E.E."/>
            <person name="Wisecaver J.H."/>
            <person name="Arnold A.E."/>
            <person name="Ju Y.M."/>
            <person name="Slot J.C."/>
            <person name="Ahrendt S."/>
            <person name="Moore L.P."/>
            <person name="Eastman K.E."/>
            <person name="Scott K."/>
            <person name="Konkel Z."/>
            <person name="Mondo S.J."/>
            <person name="Kuo A."/>
            <person name="Hayes R.D."/>
            <person name="Haridas S."/>
            <person name="Andreopoulos B."/>
            <person name="Riley R."/>
            <person name="LaButti K."/>
            <person name="Pangilinan J."/>
            <person name="Lipzen A."/>
            <person name="Amirebrahimi M."/>
            <person name="Yan J."/>
            <person name="Adam C."/>
            <person name="Keymanesh K."/>
            <person name="Ng V."/>
            <person name="Louie K."/>
            <person name="Northen T."/>
            <person name="Drula E."/>
            <person name="Henrissat B."/>
            <person name="Hsieh H.M."/>
            <person name="Youens-Clark K."/>
            <person name="Lutzoni F."/>
            <person name="Miadlikowska J."/>
            <person name="Eastwood D.C."/>
            <person name="Hamelin R.C."/>
            <person name="Grigoriev I.V."/>
            <person name="U'Ren J.M."/>
        </authorList>
    </citation>
    <scope>NUCLEOTIDE SEQUENCE [LARGE SCALE GENOMIC DNA]</scope>
    <source>
        <strain evidence="1 2">CBS 119005</strain>
    </source>
</reference>
<accession>A0ACB9Z3K1</accession>
<dbReference type="Proteomes" id="UP001497700">
    <property type="component" value="Unassembled WGS sequence"/>
</dbReference>
<protein>
    <submittedName>
        <fullName evidence="1">Uncharacterized protein</fullName>
    </submittedName>
</protein>